<keyword evidence="1" id="KW-1133">Transmembrane helix</keyword>
<feature type="transmembrane region" description="Helical" evidence="1">
    <location>
        <begin position="91"/>
        <end position="117"/>
    </location>
</feature>
<evidence type="ECO:0000256" key="1">
    <source>
        <dbReference type="SAM" id="Phobius"/>
    </source>
</evidence>
<feature type="transmembrane region" description="Helical" evidence="1">
    <location>
        <begin position="167"/>
        <end position="187"/>
    </location>
</feature>
<proteinExistence type="predicted"/>
<keyword evidence="1" id="KW-0472">Membrane</keyword>
<evidence type="ECO:0008006" key="4">
    <source>
        <dbReference type="Google" id="ProtNLM"/>
    </source>
</evidence>
<dbReference type="EMBL" id="MFZH01000012">
    <property type="protein sequence ID" value="OGK19368.1"/>
    <property type="molecule type" value="Genomic_DNA"/>
</dbReference>
<evidence type="ECO:0000313" key="3">
    <source>
        <dbReference type="Proteomes" id="UP000176850"/>
    </source>
</evidence>
<organism evidence="2 3">
    <name type="scientific">Candidatus Roizmanbacteria bacterium RIFCSPHIGHO2_01_FULL_39_24</name>
    <dbReference type="NCBI Taxonomy" id="1802032"/>
    <lineage>
        <taxon>Bacteria</taxon>
        <taxon>Candidatus Roizmaniibacteriota</taxon>
    </lineage>
</organism>
<gene>
    <name evidence="2" type="ORF">A2799_02515</name>
</gene>
<accession>A0A1F7GKB4</accession>
<comment type="caution">
    <text evidence="2">The sequence shown here is derived from an EMBL/GenBank/DDBJ whole genome shotgun (WGS) entry which is preliminary data.</text>
</comment>
<feature type="transmembrane region" description="Helical" evidence="1">
    <location>
        <begin position="34"/>
        <end position="52"/>
    </location>
</feature>
<feature type="transmembrane region" description="Helical" evidence="1">
    <location>
        <begin position="64"/>
        <end position="84"/>
    </location>
</feature>
<reference evidence="2 3" key="1">
    <citation type="journal article" date="2016" name="Nat. Commun.">
        <title>Thousands of microbial genomes shed light on interconnected biogeochemical processes in an aquifer system.</title>
        <authorList>
            <person name="Anantharaman K."/>
            <person name="Brown C.T."/>
            <person name="Hug L.A."/>
            <person name="Sharon I."/>
            <person name="Castelle C.J."/>
            <person name="Probst A.J."/>
            <person name="Thomas B.C."/>
            <person name="Singh A."/>
            <person name="Wilkins M.J."/>
            <person name="Karaoz U."/>
            <person name="Brodie E.L."/>
            <person name="Williams K.H."/>
            <person name="Hubbard S.S."/>
            <person name="Banfield J.F."/>
        </authorList>
    </citation>
    <scope>NUCLEOTIDE SEQUENCE [LARGE SCALE GENOMIC DNA]</scope>
</reference>
<keyword evidence="1" id="KW-0812">Transmembrane</keyword>
<feature type="transmembrane region" description="Helical" evidence="1">
    <location>
        <begin position="129"/>
        <end position="155"/>
    </location>
</feature>
<dbReference type="Proteomes" id="UP000176850">
    <property type="component" value="Unassembled WGS sequence"/>
</dbReference>
<dbReference type="AlphaFoldDB" id="A0A1F7GKB4"/>
<evidence type="ECO:0000313" key="2">
    <source>
        <dbReference type="EMBL" id="OGK19368.1"/>
    </source>
</evidence>
<feature type="transmembrane region" description="Helical" evidence="1">
    <location>
        <begin position="6"/>
        <end position="22"/>
    </location>
</feature>
<name>A0A1F7GKB4_9BACT</name>
<sequence>MVSELLTSIVLFINTISGLIFSPYKTMRRFSSTFYSGQVYGVLFFVFSYFLLSNYFAGRGWGGFISFILTFIPSIIFFYTMSFFTKPKVQLLHIINTFSFTLIPTLIWFYLTLFLFISLPPPRSYSSLGIFFSIVYICLSVTIFLWKLTLLYLGIRFNLKTDFTTTIFLMILYGMLLVPYSYGLYFLSLSRIPFI</sequence>
<protein>
    <recommendedName>
        <fullName evidence="4">Yip1 domain-containing protein</fullName>
    </recommendedName>
</protein>